<evidence type="ECO:0000259" key="12">
    <source>
        <dbReference type="Pfam" id="PF02771"/>
    </source>
</evidence>
<proteinExistence type="inferred from homology"/>
<dbReference type="InterPro" id="IPR006091">
    <property type="entry name" value="Acyl-CoA_Oxase/DH_mid-dom"/>
</dbReference>
<evidence type="ECO:0000313" key="14">
    <source>
        <dbReference type="Proteomes" id="UP000198599"/>
    </source>
</evidence>
<evidence type="ECO:0000313" key="13">
    <source>
        <dbReference type="EMBL" id="SFO38793.1"/>
    </source>
</evidence>
<dbReference type="InterPro" id="IPR009075">
    <property type="entry name" value="AcylCo_DH/oxidase_C"/>
</dbReference>
<evidence type="ECO:0000259" key="10">
    <source>
        <dbReference type="Pfam" id="PF00441"/>
    </source>
</evidence>
<evidence type="ECO:0000259" key="11">
    <source>
        <dbReference type="Pfam" id="PF02770"/>
    </source>
</evidence>
<keyword evidence="4 9" id="KW-0274">FAD</keyword>
<dbReference type="InterPro" id="IPR009100">
    <property type="entry name" value="AcylCoA_DH/oxidase_NM_dom_sf"/>
</dbReference>
<dbReference type="InterPro" id="IPR013786">
    <property type="entry name" value="AcylCoA_DH/ox_N"/>
</dbReference>
<protein>
    <recommendedName>
        <fullName evidence="7">3-sulfinopropanoyl-CoA desulfinase</fullName>
        <ecNumber evidence="6">3.13.1.4</ecNumber>
    </recommendedName>
    <alternativeName>
        <fullName evidence="8">3-sulfinopropionyl coenzyme A desulfinase</fullName>
    </alternativeName>
</protein>
<evidence type="ECO:0000256" key="3">
    <source>
        <dbReference type="ARBA" id="ARBA00022630"/>
    </source>
</evidence>
<dbReference type="FunFam" id="1.10.540.10:FF:000026">
    <property type="entry name" value="Acyl-CoA dehydrogenase medium chain"/>
    <property type="match status" value="1"/>
</dbReference>
<dbReference type="PIRSF" id="PIRSF016578">
    <property type="entry name" value="HsaA"/>
    <property type="match status" value="1"/>
</dbReference>
<dbReference type="SUPFAM" id="SSF47203">
    <property type="entry name" value="Acyl-CoA dehydrogenase C-terminal domain-like"/>
    <property type="match status" value="1"/>
</dbReference>
<dbReference type="InterPro" id="IPR037069">
    <property type="entry name" value="AcylCoA_DH/ox_N_sf"/>
</dbReference>
<evidence type="ECO:0000256" key="4">
    <source>
        <dbReference type="ARBA" id="ARBA00022827"/>
    </source>
</evidence>
<evidence type="ECO:0000256" key="2">
    <source>
        <dbReference type="ARBA" id="ARBA00009347"/>
    </source>
</evidence>
<evidence type="ECO:0000256" key="9">
    <source>
        <dbReference type="RuleBase" id="RU362125"/>
    </source>
</evidence>
<dbReference type="Proteomes" id="UP000198599">
    <property type="component" value="Unassembled WGS sequence"/>
</dbReference>
<name>A0A1I5GSA9_9RHOB</name>
<evidence type="ECO:0000256" key="1">
    <source>
        <dbReference type="ARBA" id="ARBA00001974"/>
    </source>
</evidence>
<keyword evidence="9" id="KW-0560">Oxidoreductase</keyword>
<dbReference type="Pfam" id="PF02771">
    <property type="entry name" value="Acyl-CoA_dh_N"/>
    <property type="match status" value="1"/>
</dbReference>
<organism evidence="13 14">
    <name type="scientific">Roseovarius lutimaris</name>
    <dbReference type="NCBI Taxonomy" id="1005928"/>
    <lineage>
        <taxon>Bacteria</taxon>
        <taxon>Pseudomonadati</taxon>
        <taxon>Pseudomonadota</taxon>
        <taxon>Alphaproteobacteria</taxon>
        <taxon>Rhodobacterales</taxon>
        <taxon>Roseobacteraceae</taxon>
        <taxon>Roseovarius</taxon>
    </lineage>
</organism>
<dbReference type="Pfam" id="PF00441">
    <property type="entry name" value="Acyl-CoA_dh_1"/>
    <property type="match status" value="1"/>
</dbReference>
<feature type="domain" description="Acyl-CoA dehydrogenase/oxidase C-terminal" evidence="10">
    <location>
        <begin position="229"/>
        <end position="376"/>
    </location>
</feature>
<dbReference type="PANTHER" id="PTHR43884:SF12">
    <property type="entry name" value="ISOVALERYL-COA DEHYDROGENASE, MITOCHONDRIAL-RELATED"/>
    <property type="match status" value="1"/>
</dbReference>
<dbReference type="EC" id="3.13.1.4" evidence="6"/>
<dbReference type="Gene3D" id="2.40.110.10">
    <property type="entry name" value="Butyryl-CoA Dehydrogenase, subunit A, domain 2"/>
    <property type="match status" value="1"/>
</dbReference>
<dbReference type="SUPFAM" id="SSF56645">
    <property type="entry name" value="Acyl-CoA dehydrogenase NM domain-like"/>
    <property type="match status" value="1"/>
</dbReference>
<dbReference type="InterPro" id="IPR036250">
    <property type="entry name" value="AcylCo_DH-like_C"/>
</dbReference>
<sequence length="389" mass="41190">MTPLTLSNGQLELKMRAADFAKTVVAPHIANMDSTNEYPWPVVQGLADEGFMGMTLPESYGGGGRSLIDAILVVEELAKVCGTVARIVVDANTAVPKVLIEHATDAVKEASLPAIVAGDKPVIAITEPDAGSAATSLTTTAKCEGDWVTVNGEKCWITGAGIAKTYLVFARFNGIEGAKGVGAVMIPSETEGLSVTRVPLMMGVRGMPEGDVVFKNCRVPKSHIVVPAGEGFKNLMKCYNLQRIGAAAVALGIGQGAFELAAAYACERKQFGKPIGEFQGIRWKLADMQLRLEAARLLVYRAATQLADGYPDKVNSAIAKLTASEAAIAVTNEALQIHGAKGYSCDLPLERMARDARMFTIGGGTAEMQRDLIGHEIIKAARKSERKAA</sequence>
<dbReference type="STRING" id="1005928.SAMN04487859_1388"/>
<evidence type="ECO:0000256" key="8">
    <source>
        <dbReference type="ARBA" id="ARBA00075603"/>
    </source>
</evidence>
<dbReference type="Gene3D" id="1.10.540.10">
    <property type="entry name" value="Acyl-CoA dehydrogenase/oxidase, N-terminal domain"/>
    <property type="match status" value="1"/>
</dbReference>
<dbReference type="InterPro" id="IPR046373">
    <property type="entry name" value="Acyl-CoA_Oxase/DH_mid-dom_sf"/>
</dbReference>
<dbReference type="OrthoDB" id="9775090at2"/>
<feature type="domain" description="Acyl-CoA oxidase/dehydrogenase middle" evidence="11">
    <location>
        <begin position="123"/>
        <end position="217"/>
    </location>
</feature>
<evidence type="ECO:0000256" key="7">
    <source>
        <dbReference type="ARBA" id="ARBA00068311"/>
    </source>
</evidence>
<comment type="catalytic activity">
    <reaction evidence="5">
        <text>3-sulfinopropanoyl-CoA + H2O = propanoyl-CoA + sulfite + H(+)</text>
        <dbReference type="Rhea" id="RHEA:41624"/>
        <dbReference type="ChEBI" id="CHEBI:15377"/>
        <dbReference type="ChEBI" id="CHEBI:15378"/>
        <dbReference type="ChEBI" id="CHEBI:17359"/>
        <dbReference type="ChEBI" id="CHEBI:57392"/>
        <dbReference type="ChEBI" id="CHEBI:78349"/>
        <dbReference type="EC" id="3.13.1.4"/>
    </reaction>
    <physiologicalReaction direction="left-to-right" evidence="5">
        <dbReference type="Rhea" id="RHEA:41625"/>
    </physiologicalReaction>
</comment>
<dbReference type="AlphaFoldDB" id="A0A1I5GSA9"/>
<dbReference type="EMBL" id="FOVP01000038">
    <property type="protein sequence ID" value="SFO38793.1"/>
    <property type="molecule type" value="Genomic_DNA"/>
</dbReference>
<dbReference type="PANTHER" id="PTHR43884">
    <property type="entry name" value="ACYL-COA DEHYDROGENASE"/>
    <property type="match status" value="1"/>
</dbReference>
<dbReference type="GO" id="GO:0003995">
    <property type="term" value="F:acyl-CoA dehydrogenase activity"/>
    <property type="evidence" value="ECO:0007669"/>
    <property type="project" value="TreeGrafter"/>
</dbReference>
<keyword evidence="14" id="KW-1185">Reference proteome</keyword>
<accession>A0A1I5GSA9</accession>
<gene>
    <name evidence="13" type="ORF">SAMN04487859_1388</name>
</gene>
<reference evidence="14" key="1">
    <citation type="submission" date="2016-10" db="EMBL/GenBank/DDBJ databases">
        <authorList>
            <person name="Varghese N."/>
            <person name="Submissions S."/>
        </authorList>
    </citation>
    <scope>NUCLEOTIDE SEQUENCE [LARGE SCALE GENOMIC DNA]</scope>
    <source>
        <strain evidence="14">DSM 28463</strain>
    </source>
</reference>
<dbReference type="RefSeq" id="WP_092842308.1">
    <property type="nucleotide sequence ID" value="NZ_FOVP01000038.1"/>
</dbReference>
<dbReference type="FunFam" id="1.20.140.10:FF:000004">
    <property type="entry name" value="Acyl-CoA dehydrogenase FadE25"/>
    <property type="match status" value="1"/>
</dbReference>
<dbReference type="GO" id="GO:0050660">
    <property type="term" value="F:flavin adenine dinucleotide binding"/>
    <property type="evidence" value="ECO:0007669"/>
    <property type="project" value="InterPro"/>
</dbReference>
<dbReference type="Pfam" id="PF02770">
    <property type="entry name" value="Acyl-CoA_dh_M"/>
    <property type="match status" value="1"/>
</dbReference>
<keyword evidence="3 9" id="KW-0285">Flavoprotein</keyword>
<dbReference type="Gene3D" id="1.20.140.10">
    <property type="entry name" value="Butyryl-CoA Dehydrogenase, subunit A, domain 3"/>
    <property type="match status" value="1"/>
</dbReference>
<comment type="similarity">
    <text evidence="2 9">Belongs to the acyl-CoA dehydrogenase family.</text>
</comment>
<evidence type="ECO:0000256" key="5">
    <source>
        <dbReference type="ARBA" id="ARBA00052938"/>
    </source>
</evidence>
<feature type="domain" description="Acyl-CoA dehydrogenase/oxidase N-terminal" evidence="12">
    <location>
        <begin position="10"/>
        <end position="119"/>
    </location>
</feature>
<comment type="cofactor">
    <cofactor evidence="1 9">
        <name>FAD</name>
        <dbReference type="ChEBI" id="CHEBI:57692"/>
    </cofactor>
</comment>
<evidence type="ECO:0000256" key="6">
    <source>
        <dbReference type="ARBA" id="ARBA00066461"/>
    </source>
</evidence>